<dbReference type="EMBL" id="JAUSUC010000012">
    <property type="protein sequence ID" value="MDQ0214914.1"/>
    <property type="molecule type" value="Genomic_DNA"/>
</dbReference>
<comment type="caution">
    <text evidence="2">The sequence shown here is derived from an EMBL/GenBank/DDBJ whole genome shotgun (WGS) entry which is preliminary data.</text>
</comment>
<evidence type="ECO:0000313" key="3">
    <source>
        <dbReference type="Proteomes" id="UP001237207"/>
    </source>
</evidence>
<evidence type="ECO:0000256" key="1">
    <source>
        <dbReference type="SAM" id="Coils"/>
    </source>
</evidence>
<evidence type="ECO:0000313" key="2">
    <source>
        <dbReference type="EMBL" id="MDQ0214914.1"/>
    </source>
</evidence>
<name>A0AAJ1T2V2_9BACI</name>
<keyword evidence="3" id="KW-1185">Reference proteome</keyword>
<reference evidence="2" key="1">
    <citation type="submission" date="2023-07" db="EMBL/GenBank/DDBJ databases">
        <title>Genomic Encyclopedia of Type Strains, Phase IV (KMG-IV): sequencing the most valuable type-strain genomes for metagenomic binning, comparative biology and taxonomic classification.</title>
        <authorList>
            <person name="Goeker M."/>
        </authorList>
    </citation>
    <scope>NUCLEOTIDE SEQUENCE</scope>
    <source>
        <strain evidence="2">DSM 23947</strain>
    </source>
</reference>
<accession>A0AAJ1T2V2</accession>
<protein>
    <submittedName>
        <fullName evidence="2">Chaperonin cofactor prefoldin</fullName>
    </submittedName>
</protein>
<gene>
    <name evidence="2" type="ORF">J2S13_001313</name>
</gene>
<proteinExistence type="predicted"/>
<feature type="coiled-coil region" evidence="1">
    <location>
        <begin position="19"/>
        <end position="60"/>
    </location>
</feature>
<keyword evidence="1" id="KW-0175">Coiled coil</keyword>
<dbReference type="AlphaFoldDB" id="A0AAJ1T2V2"/>
<dbReference type="RefSeq" id="WP_307256911.1">
    <property type="nucleotide sequence ID" value="NZ_JAUSUC010000012.1"/>
</dbReference>
<dbReference type="Proteomes" id="UP001237207">
    <property type="component" value="Unassembled WGS sequence"/>
</dbReference>
<sequence>MENTLKQILQEMKHVNTRLGKIEEGQKNLEDRQKNLEKRQENLEIRQMNLEEQQKEMRHELIGLKEGQERFQKNMIESIGLYTDKIIEHVDVKTSALNKRLYTLEVEVERLQRQKDQDTSKLSFL</sequence>
<organism evidence="2 3">
    <name type="scientific">Oikeobacillus pervagus</name>
    <dbReference type="NCBI Taxonomy" id="1325931"/>
    <lineage>
        <taxon>Bacteria</taxon>
        <taxon>Bacillati</taxon>
        <taxon>Bacillota</taxon>
        <taxon>Bacilli</taxon>
        <taxon>Bacillales</taxon>
        <taxon>Bacillaceae</taxon>
        <taxon>Oikeobacillus</taxon>
    </lineage>
</organism>